<feature type="region of interest" description="Disordered" evidence="1">
    <location>
        <begin position="22"/>
        <end position="71"/>
    </location>
</feature>
<evidence type="ECO:0000256" key="1">
    <source>
        <dbReference type="SAM" id="MobiDB-lite"/>
    </source>
</evidence>
<name>A0A8J4RJ00_9ROSI</name>
<feature type="compositionally biased region" description="Basic residues" evidence="1">
    <location>
        <begin position="22"/>
        <end position="38"/>
    </location>
</feature>
<feature type="compositionally biased region" description="Polar residues" evidence="1">
    <location>
        <begin position="60"/>
        <end position="71"/>
    </location>
</feature>
<organism evidence="2 3">
    <name type="scientific">Castanea mollissima</name>
    <name type="common">Chinese chestnut</name>
    <dbReference type="NCBI Taxonomy" id="60419"/>
    <lineage>
        <taxon>Eukaryota</taxon>
        <taxon>Viridiplantae</taxon>
        <taxon>Streptophyta</taxon>
        <taxon>Embryophyta</taxon>
        <taxon>Tracheophyta</taxon>
        <taxon>Spermatophyta</taxon>
        <taxon>Magnoliopsida</taxon>
        <taxon>eudicotyledons</taxon>
        <taxon>Gunneridae</taxon>
        <taxon>Pentapetalae</taxon>
        <taxon>rosids</taxon>
        <taxon>fabids</taxon>
        <taxon>Fagales</taxon>
        <taxon>Fagaceae</taxon>
        <taxon>Castanea</taxon>
    </lineage>
</organism>
<keyword evidence="3" id="KW-1185">Reference proteome</keyword>
<comment type="caution">
    <text evidence="2">The sequence shown here is derived from an EMBL/GenBank/DDBJ whole genome shotgun (WGS) entry which is preliminary data.</text>
</comment>
<feature type="compositionally biased region" description="Basic and acidic residues" evidence="1">
    <location>
        <begin position="39"/>
        <end position="59"/>
    </location>
</feature>
<protein>
    <submittedName>
        <fullName evidence="2">Uncharacterized protein</fullName>
    </submittedName>
</protein>
<gene>
    <name evidence="2" type="ORF">CMV_006923</name>
</gene>
<dbReference type="Proteomes" id="UP000737018">
    <property type="component" value="Unassembled WGS sequence"/>
</dbReference>
<dbReference type="AlphaFoldDB" id="A0A8J4RJ00"/>
<reference evidence="2" key="1">
    <citation type="submission" date="2020-03" db="EMBL/GenBank/DDBJ databases">
        <title>Castanea mollissima Vanexum genome sequencing.</title>
        <authorList>
            <person name="Staton M."/>
        </authorList>
    </citation>
    <scope>NUCLEOTIDE SEQUENCE</scope>
    <source>
        <tissue evidence="2">Leaf</tissue>
    </source>
</reference>
<proteinExistence type="predicted"/>
<sequence>MTHSIDRICYLRKDSYIQKVKAGRQAKVNKLKSRGKVHKEKDSKQTKRNESNCSDEQKTKSSNLNPFTAQA</sequence>
<evidence type="ECO:0000313" key="2">
    <source>
        <dbReference type="EMBL" id="KAF3969279.1"/>
    </source>
</evidence>
<accession>A0A8J4RJ00</accession>
<dbReference type="EMBL" id="JRKL02000666">
    <property type="protein sequence ID" value="KAF3969279.1"/>
    <property type="molecule type" value="Genomic_DNA"/>
</dbReference>
<evidence type="ECO:0000313" key="3">
    <source>
        <dbReference type="Proteomes" id="UP000737018"/>
    </source>
</evidence>